<dbReference type="Proteomes" id="UP000318552">
    <property type="component" value="Segment"/>
</dbReference>
<accession>A0A515MII1</accession>
<organism evidence="2 3">
    <name type="scientific">Gordonia phage SheckWes</name>
    <dbReference type="NCBI Taxonomy" id="2591117"/>
    <lineage>
        <taxon>Viruses</taxon>
        <taxon>Duplodnaviria</taxon>
        <taxon>Heunggongvirae</taxon>
        <taxon>Uroviricota</taxon>
        <taxon>Caudoviricetes</taxon>
        <taxon>Ponsvirus</taxon>
        <taxon>Ponsvirus sheckwes</taxon>
    </lineage>
</organism>
<reference evidence="3" key="1">
    <citation type="submission" date="2019-05" db="EMBL/GenBank/DDBJ databases">
        <authorList>
            <person name="Begin E.J."/>
            <person name="Burnham C.Matt."/>
            <person name="Chappell E."/>
            <person name="Hambrick G.L."/>
            <person name="Harrington T.R."/>
            <person name="Harris A.E."/>
            <person name="Hasley B.L."/>
            <person name="Haynie C.M."/>
            <person name="Hopkins G.A."/>
            <person name="Hutchins C.B."/>
            <person name="Jester D.A."/>
            <person name="Johnson J."/>
            <person name="Martin A.P."/>
            <person name="Merino K.D."/>
            <person name="Pinkerton C.N."/>
            <person name="Poe J.Gabe."/>
            <person name="Savage T.D."/>
            <person name="Smith R.Hunter."/>
            <person name="Smith J.Zane."/>
            <person name="Spiva T.A."/>
            <person name="Thompson L."/>
            <person name="Thompson N.R."/>
            <person name="Thurman R.E."/>
            <person name="West C.T."/>
            <person name="Reyna N.S."/>
            <person name="Plymale R.C."/>
            <person name="Garlena R.A."/>
            <person name="Russell D.A."/>
            <person name="Pope W.H."/>
            <person name="Jacobs-Sera D."/>
            <person name="Hatfull G.F."/>
        </authorList>
    </citation>
    <scope>NUCLEOTIDE SEQUENCE [LARGE SCALE GENOMIC DNA]</scope>
</reference>
<evidence type="ECO:0000313" key="2">
    <source>
        <dbReference type="EMBL" id="QDM56469.1"/>
    </source>
</evidence>
<evidence type="ECO:0000256" key="1">
    <source>
        <dbReference type="SAM" id="MobiDB-lite"/>
    </source>
</evidence>
<dbReference type="RefSeq" id="YP_010663316.1">
    <property type="nucleotide sequence ID" value="NC_070895.1"/>
</dbReference>
<feature type="region of interest" description="Disordered" evidence="1">
    <location>
        <begin position="140"/>
        <end position="201"/>
    </location>
</feature>
<name>A0A515MII1_9CAUD</name>
<feature type="compositionally biased region" description="Acidic residues" evidence="1">
    <location>
        <begin position="181"/>
        <end position="201"/>
    </location>
</feature>
<dbReference type="EMBL" id="MK967385">
    <property type="protein sequence ID" value="QDM56469.1"/>
    <property type="molecule type" value="Genomic_DNA"/>
</dbReference>
<dbReference type="GeneID" id="77939338"/>
<feature type="compositionally biased region" description="Acidic residues" evidence="1">
    <location>
        <begin position="142"/>
        <end position="164"/>
    </location>
</feature>
<feature type="compositionally biased region" description="Basic residues" evidence="1">
    <location>
        <begin position="167"/>
        <end position="177"/>
    </location>
</feature>
<dbReference type="KEGG" id="vg:77939338"/>
<gene>
    <name evidence="2" type="primary">43</name>
    <name evidence="2" type="ORF">SEA_SHECKWES_43</name>
</gene>
<sequence>MVENTGVTWNANKPLVAKIDFANIEEGSGIRPKRLKPGEYAATIKDVQGGLSKKSKTPQWVFLISPDSHPGAVYPYYCQLTADAAWKIRLLLLALGATVPKSVKAVDASKLKGKKLGIILEDDEYEGKLKSVIDTLIPVSEITDEPAGDVEDDEDDDDVEEEEAPPARKRTTTRKKKAEPEPVEEDGEDEDDSDDLDLDDL</sequence>
<protein>
    <submittedName>
        <fullName evidence="2">Uncharacterized protein</fullName>
    </submittedName>
</protein>
<proteinExistence type="predicted"/>
<keyword evidence="3" id="KW-1185">Reference proteome</keyword>
<evidence type="ECO:0000313" key="3">
    <source>
        <dbReference type="Proteomes" id="UP000318552"/>
    </source>
</evidence>